<feature type="domain" description="Cadherin" evidence="13">
    <location>
        <begin position="571"/>
        <end position="676"/>
    </location>
</feature>
<dbReference type="GO" id="GO:0005886">
    <property type="term" value="C:plasma membrane"/>
    <property type="evidence" value="ECO:0007669"/>
    <property type="project" value="UniProtKB-SubCell"/>
</dbReference>
<feature type="domain" description="Cadherin" evidence="13">
    <location>
        <begin position="684"/>
        <end position="785"/>
    </location>
</feature>
<dbReference type="OMA" id="HRTIGTI"/>
<comment type="caution">
    <text evidence="14">The sequence shown here is derived from an EMBL/GenBank/DDBJ whole genome shotgun (WGS) entry which is preliminary data.</text>
</comment>
<dbReference type="FunFam" id="2.60.40.60:FF:000005">
    <property type="entry name" value="Protocadherin 9"/>
    <property type="match status" value="1"/>
</dbReference>
<dbReference type="PANTHER" id="PTHR24026">
    <property type="entry name" value="FAT ATYPICAL CADHERIN-RELATED"/>
    <property type="match status" value="1"/>
</dbReference>
<evidence type="ECO:0000256" key="7">
    <source>
        <dbReference type="ARBA" id="ARBA00022889"/>
    </source>
</evidence>
<dbReference type="PANTHER" id="PTHR24026:SF136">
    <property type="entry name" value="PROTOCADHERIN-23"/>
    <property type="match status" value="1"/>
</dbReference>
<dbReference type="STRING" id="6832.A0A553NBH4"/>
<proteinExistence type="predicted"/>
<organism evidence="14 15">
    <name type="scientific">Tigriopus californicus</name>
    <name type="common">Marine copepod</name>
    <dbReference type="NCBI Taxonomy" id="6832"/>
    <lineage>
        <taxon>Eukaryota</taxon>
        <taxon>Metazoa</taxon>
        <taxon>Ecdysozoa</taxon>
        <taxon>Arthropoda</taxon>
        <taxon>Crustacea</taxon>
        <taxon>Multicrustacea</taxon>
        <taxon>Hexanauplia</taxon>
        <taxon>Copepoda</taxon>
        <taxon>Harpacticoida</taxon>
        <taxon>Harpacticidae</taxon>
        <taxon>Tigriopus</taxon>
    </lineage>
</organism>
<dbReference type="InterPro" id="IPR015919">
    <property type="entry name" value="Cadherin-like_sf"/>
</dbReference>
<dbReference type="PRINTS" id="PR00205">
    <property type="entry name" value="CADHERIN"/>
</dbReference>
<dbReference type="FunFam" id="2.60.40.60:FF:000066">
    <property type="entry name" value="FAT atypical cadherin 1"/>
    <property type="match status" value="1"/>
</dbReference>
<dbReference type="Pfam" id="PF00028">
    <property type="entry name" value="Cadherin"/>
    <property type="match status" value="3"/>
</dbReference>
<dbReference type="AlphaFoldDB" id="A0A553NBH4"/>
<dbReference type="FunFam" id="2.60.40.60:FF:000033">
    <property type="entry name" value="FAT atypical cadherin 1"/>
    <property type="match status" value="1"/>
</dbReference>
<keyword evidence="15" id="KW-1185">Reference proteome</keyword>
<evidence type="ECO:0000259" key="13">
    <source>
        <dbReference type="PROSITE" id="PS50268"/>
    </source>
</evidence>
<comment type="subcellular location">
    <subcellularLocation>
        <location evidence="1">Cell membrane</location>
        <topology evidence="1">Single-pass type I membrane protein</topology>
    </subcellularLocation>
</comment>
<accession>A0A553NBH4</accession>
<evidence type="ECO:0000313" key="14">
    <source>
        <dbReference type="EMBL" id="TRY62767.1"/>
    </source>
</evidence>
<sequence length="882" mass="98417">MCSAGYLLQPRVGRRQSNCQRTKYAPSPGGWVTKMLVFLVLFSFVASSSESGVTPSSRSDRLRTSVSKSYPFSTKSSPKFIQNQKPSADMADVEDEAVERIKPFKFTQSSYSGSIPENSPGKVHVVPDSKMGLYVNQTLFGPGGPYTMRFRIKAGDPEDFFKAEAELVGDFIFLIVRTRTSNLNVLNRERTTNYELDIRARVREARGAKGAKRPHGNRIKGFPDPKTILRVTVVDTNDLNPFFQPPIYTFSVPEDTPLHTSIGQVRAEDADDGINGEIYYSILGSYLPSIFAVDPITGILSLTRPLSFKEEPTHRQTIVAQDRGAKPTYASGQADTAAVTVHVEQVNLHDPVMQIQHLPELIEQSNADIYAIIRITDPDPDRHGEVESVEIIEGDTDAHFRIRPSNDDKKEFNIEVLQLLDREIAPYGYNLTIKAVDRGIPPRIYYQNTHVQLADLNDHAPVFDHEVYEVKVKENAPINTPLVRLKVSDEDSGRNARVKLNIAAGNENKQFRIDPKSGVLFVAQPLDAETRSSYTLSVSAFDDASAGMRKQSAAKVRVLVEDVNDNDPMFESSEKVIFFNENEQPGTRVMRLNAMDADSGENGYISYSIANLNEVPFEIDHFTGIIKSKWLIDFESDQHEYRLVVRASDWGTPYRRQAELRLTIRIRDINDNRPQFERMGCVGEIARDVGVGTELITLSALDFDAGNLISYRIVSGNADGCFGLDQNTGVISVVCDLRTLPMRERVLNVTATDGQHFSDVTPVIIKLTSESSGRKGSRKGYSSVFSAIGTDDSLFACEETDVAKRLTDTLALVARNNQIDSTNEDVFQASGARFMRGQNVHQPEFDVQQMPREIKVNETMPSGSILLKTLILVLARSYSYIH</sequence>
<evidence type="ECO:0000256" key="3">
    <source>
        <dbReference type="ARBA" id="ARBA00022692"/>
    </source>
</evidence>
<name>A0A553NBH4_TIGCA</name>
<evidence type="ECO:0000256" key="8">
    <source>
        <dbReference type="ARBA" id="ARBA00022989"/>
    </source>
</evidence>
<evidence type="ECO:0000256" key="1">
    <source>
        <dbReference type="ARBA" id="ARBA00004251"/>
    </source>
</evidence>
<dbReference type="GO" id="GO:0008104">
    <property type="term" value="P:intracellular protein localization"/>
    <property type="evidence" value="ECO:0007669"/>
    <property type="project" value="UniProtKB-ARBA"/>
</dbReference>
<keyword evidence="5" id="KW-0677">Repeat</keyword>
<evidence type="ECO:0000256" key="9">
    <source>
        <dbReference type="ARBA" id="ARBA00023136"/>
    </source>
</evidence>
<evidence type="ECO:0000256" key="5">
    <source>
        <dbReference type="ARBA" id="ARBA00022737"/>
    </source>
</evidence>
<evidence type="ECO:0000256" key="2">
    <source>
        <dbReference type="ARBA" id="ARBA00022475"/>
    </source>
</evidence>
<keyword evidence="6 11" id="KW-0106">Calcium</keyword>
<dbReference type="FunFam" id="2.60.40.60:FF:000064">
    <property type="entry name" value="FAT atypical cadherin 1"/>
    <property type="match status" value="1"/>
</dbReference>
<gene>
    <name evidence="14" type="ORF">TCAL_04906</name>
</gene>
<dbReference type="EMBL" id="VCGU01000458">
    <property type="protein sequence ID" value="TRY62767.1"/>
    <property type="molecule type" value="Genomic_DNA"/>
</dbReference>
<keyword evidence="10" id="KW-0325">Glycoprotein</keyword>
<keyword evidence="7" id="KW-0130">Cell adhesion</keyword>
<keyword evidence="2" id="KW-1003">Cell membrane</keyword>
<dbReference type="InterPro" id="IPR020894">
    <property type="entry name" value="Cadherin_CS"/>
</dbReference>
<dbReference type="SMART" id="SM00112">
    <property type="entry name" value="CA"/>
    <property type="match status" value="5"/>
</dbReference>
<protein>
    <recommendedName>
        <fullName evidence="13">Cadherin domain-containing protein</fullName>
    </recommendedName>
</protein>
<dbReference type="SUPFAM" id="SSF49313">
    <property type="entry name" value="Cadherin-like"/>
    <property type="match status" value="5"/>
</dbReference>
<evidence type="ECO:0000313" key="15">
    <source>
        <dbReference type="Proteomes" id="UP000318571"/>
    </source>
</evidence>
<feature type="domain" description="Cadherin" evidence="13">
    <location>
        <begin position="464"/>
        <end position="570"/>
    </location>
</feature>
<dbReference type="FunFam" id="2.60.40.60:FF:000015">
    <property type="entry name" value="FAT atypical cadherin 1"/>
    <property type="match status" value="1"/>
</dbReference>
<evidence type="ECO:0000256" key="11">
    <source>
        <dbReference type="PROSITE-ProRule" id="PRU00043"/>
    </source>
</evidence>
<evidence type="ECO:0000256" key="6">
    <source>
        <dbReference type="ARBA" id="ARBA00022837"/>
    </source>
</evidence>
<dbReference type="Proteomes" id="UP000318571">
    <property type="component" value="Chromosome 10"/>
</dbReference>
<dbReference type="GO" id="GO:0005509">
    <property type="term" value="F:calcium ion binding"/>
    <property type="evidence" value="ECO:0007669"/>
    <property type="project" value="UniProtKB-UniRule"/>
</dbReference>
<feature type="region of interest" description="Disordered" evidence="12">
    <location>
        <begin position="49"/>
        <end position="70"/>
    </location>
</feature>
<feature type="domain" description="Cadherin" evidence="13">
    <location>
        <begin position="107"/>
        <end position="243"/>
    </location>
</feature>
<keyword evidence="3" id="KW-0812">Transmembrane</keyword>
<feature type="domain" description="Cadherin" evidence="13">
    <location>
        <begin position="369"/>
        <end position="463"/>
    </location>
</feature>
<reference evidence="14 15" key="1">
    <citation type="journal article" date="2018" name="Nat. Ecol. Evol.">
        <title>Genomic signatures of mitonuclear coevolution across populations of Tigriopus californicus.</title>
        <authorList>
            <person name="Barreto F.S."/>
            <person name="Watson E.T."/>
            <person name="Lima T.G."/>
            <person name="Willett C.S."/>
            <person name="Edmands S."/>
            <person name="Li W."/>
            <person name="Burton R.S."/>
        </authorList>
    </citation>
    <scope>NUCLEOTIDE SEQUENCE [LARGE SCALE GENOMIC DNA]</scope>
    <source>
        <strain evidence="14 15">San Diego</strain>
    </source>
</reference>
<evidence type="ECO:0000256" key="10">
    <source>
        <dbReference type="ARBA" id="ARBA00023180"/>
    </source>
</evidence>
<evidence type="ECO:0000256" key="4">
    <source>
        <dbReference type="ARBA" id="ARBA00022729"/>
    </source>
</evidence>
<dbReference type="Gene3D" id="2.60.40.60">
    <property type="entry name" value="Cadherins"/>
    <property type="match status" value="6"/>
</dbReference>
<dbReference type="InterPro" id="IPR002126">
    <property type="entry name" value="Cadherin-like_dom"/>
</dbReference>
<keyword evidence="4" id="KW-0732">Signal</keyword>
<dbReference type="PROSITE" id="PS50268">
    <property type="entry name" value="CADHERIN_2"/>
    <property type="match status" value="6"/>
</dbReference>
<feature type="domain" description="Cadherin" evidence="13">
    <location>
        <begin position="244"/>
        <end position="353"/>
    </location>
</feature>
<dbReference type="CDD" id="cd11304">
    <property type="entry name" value="Cadherin_repeat"/>
    <property type="match status" value="5"/>
</dbReference>
<dbReference type="GO" id="GO:0007156">
    <property type="term" value="P:homophilic cell adhesion via plasma membrane adhesion molecules"/>
    <property type="evidence" value="ECO:0007669"/>
    <property type="project" value="InterPro"/>
</dbReference>
<dbReference type="PROSITE" id="PS00232">
    <property type="entry name" value="CADHERIN_1"/>
    <property type="match status" value="3"/>
</dbReference>
<keyword evidence="8" id="KW-1133">Transmembrane helix</keyword>
<keyword evidence="9" id="KW-0472">Membrane</keyword>
<evidence type="ECO:0000256" key="12">
    <source>
        <dbReference type="SAM" id="MobiDB-lite"/>
    </source>
</evidence>